<name>A0A2N9JJ43_9ACTN</name>
<dbReference type="NCBIfam" id="TIGR03061">
    <property type="entry name" value="pip_yhgE_Nterm"/>
    <property type="match status" value="1"/>
</dbReference>
<dbReference type="SUPFAM" id="SSF101967">
    <property type="entry name" value="Adhesin YadA, collagen-binding domain"/>
    <property type="match status" value="1"/>
</dbReference>
<dbReference type="Pfam" id="PF12698">
    <property type="entry name" value="ABC2_membrane_3"/>
    <property type="match status" value="1"/>
</dbReference>
<evidence type="ECO:0000256" key="1">
    <source>
        <dbReference type="ARBA" id="ARBA00004141"/>
    </source>
</evidence>
<evidence type="ECO:0000256" key="2">
    <source>
        <dbReference type="ARBA" id="ARBA00022692"/>
    </source>
</evidence>
<dbReference type="Proteomes" id="UP000238164">
    <property type="component" value="Chromosome 1"/>
</dbReference>
<evidence type="ECO:0000256" key="3">
    <source>
        <dbReference type="ARBA" id="ARBA00022989"/>
    </source>
</evidence>
<dbReference type="GO" id="GO:0140359">
    <property type="term" value="F:ABC-type transporter activity"/>
    <property type="evidence" value="ECO:0007669"/>
    <property type="project" value="InterPro"/>
</dbReference>
<evidence type="ECO:0000313" key="7">
    <source>
        <dbReference type="EMBL" id="SPD88070.1"/>
    </source>
</evidence>
<comment type="subcellular location">
    <subcellularLocation>
        <location evidence="1">Membrane</location>
        <topology evidence="1">Multi-pass membrane protein</topology>
    </subcellularLocation>
</comment>
<feature type="transmembrane region" description="Helical" evidence="5">
    <location>
        <begin position="12"/>
        <end position="32"/>
    </location>
</feature>
<dbReference type="Gene3D" id="3.40.1710.10">
    <property type="entry name" value="abc type-2 transporter like domain"/>
    <property type="match status" value="1"/>
</dbReference>
<dbReference type="InterPro" id="IPR011049">
    <property type="entry name" value="Serralysin-like_metalloprot_C"/>
</dbReference>
<dbReference type="GO" id="GO:0016020">
    <property type="term" value="C:membrane"/>
    <property type="evidence" value="ECO:0007669"/>
    <property type="project" value="UniProtKB-SubCell"/>
</dbReference>
<feature type="transmembrane region" description="Helical" evidence="5">
    <location>
        <begin position="669"/>
        <end position="690"/>
    </location>
</feature>
<dbReference type="Gene3D" id="1.10.287.950">
    <property type="entry name" value="Methyl-accepting chemotaxis protein"/>
    <property type="match status" value="1"/>
</dbReference>
<protein>
    <submittedName>
        <fullName evidence="7">Putative membrane protein</fullName>
    </submittedName>
</protein>
<dbReference type="AlphaFoldDB" id="A0A2N9JJ43"/>
<accession>A0A2N9JJ43</accession>
<dbReference type="InterPro" id="IPR051328">
    <property type="entry name" value="T7SS_ABC-Transporter"/>
</dbReference>
<keyword evidence="4 5" id="KW-0472">Membrane</keyword>
<dbReference type="InterPro" id="IPR013525">
    <property type="entry name" value="ABC2_TM"/>
</dbReference>
<evidence type="ECO:0000256" key="5">
    <source>
        <dbReference type="SAM" id="Phobius"/>
    </source>
</evidence>
<keyword evidence="2 5" id="KW-0812">Transmembrane</keyword>
<feature type="transmembrane region" description="Helical" evidence="5">
    <location>
        <begin position="589"/>
        <end position="612"/>
    </location>
</feature>
<dbReference type="RefSeq" id="WP_105186659.1">
    <property type="nucleotide sequence ID" value="NZ_BAAAGO010000006.1"/>
</dbReference>
<feature type="transmembrane region" description="Helical" evidence="5">
    <location>
        <begin position="558"/>
        <end position="583"/>
    </location>
</feature>
<evidence type="ECO:0000259" key="6">
    <source>
        <dbReference type="Pfam" id="PF12698"/>
    </source>
</evidence>
<dbReference type="EMBL" id="LT985188">
    <property type="protein sequence ID" value="SPD88070.1"/>
    <property type="molecule type" value="Genomic_DNA"/>
</dbReference>
<evidence type="ECO:0000313" key="8">
    <source>
        <dbReference type="Proteomes" id="UP000238164"/>
    </source>
</evidence>
<dbReference type="OrthoDB" id="9811483at2"/>
<feature type="domain" description="ABC-2 type transporter transmembrane" evidence="6">
    <location>
        <begin position="10"/>
        <end position="156"/>
    </location>
</feature>
<dbReference type="PANTHER" id="PTHR43077">
    <property type="entry name" value="TRANSPORT PERMEASE YVFS-RELATED"/>
    <property type="match status" value="1"/>
</dbReference>
<dbReference type="KEGG" id="mgg:MPLG2_3040"/>
<organism evidence="7 8">
    <name type="scientific">Micropruina glycogenica</name>
    <dbReference type="NCBI Taxonomy" id="75385"/>
    <lineage>
        <taxon>Bacteria</taxon>
        <taxon>Bacillati</taxon>
        <taxon>Actinomycetota</taxon>
        <taxon>Actinomycetes</taxon>
        <taxon>Propionibacteriales</taxon>
        <taxon>Nocardioidaceae</taxon>
        <taxon>Micropruina</taxon>
    </lineage>
</organism>
<sequence length="704" mass="71175">MSEATRTFSWRTLVALVMIPVLVAGGFLWGTWNSGDRLKQVEAAVVNLDEGVTIDDQFIPLGRQLSADLVDSSKDQNFTWVLADEAHAWPGLASGRYAAVVVIPENFSKAATSYGNDDPQTAEQATIAVHTSPVAGVADAWLGNVLANAASRSLNTTLTKAYLDQIYIGFNDTGKQFQTVADAAGELADGTDELSDGVRSASNGAGKLNAGLGQLADGMGQLKSKTSSLPADTKKLASGVSAYVDGANGLAQSTIDSLGDQVKLAAGIKQLSQGTSGLSDGLTTYQSRLEANAASADKAASGIEQLLQAAQGDPATYEPQAIKAIEQACQVTTTPEKLATDGAICVASLKGAAGALSQAAAGLDTKDPSSGESLISGAAKTAAGMSQLSDQVQNGLPDVDKTTAKLKQLIAGGKKLDSGTQQLAAGMPALADGIAKLADGTASAASGTNDLAKGLAKAADGSTQLADGTRKLADGLEKGAGKIPTFSKADRENLATVVADPVNTSNIDGIVTPTVSWVSLLIALALWLGALATFAVIKPLDGRLALSTASSATLIGRALLPGVIVAAAQAIVVTALGTAVLGWQLPKAAAVAGFLVLAGAAFVLVNHALAAWFGNAGRLIAIAFAVITTVSAVTSAVPGVFDTLRPLSPVSPALDGLRALMTDSTGAPAAIFTLLGWAVIALGASAAAVLRRRTVRLAELSALS</sequence>
<feature type="transmembrane region" description="Helical" evidence="5">
    <location>
        <begin position="619"/>
        <end position="641"/>
    </location>
</feature>
<gene>
    <name evidence="7" type="ORF">MPLG2_3040</name>
</gene>
<dbReference type="PANTHER" id="PTHR43077:SF10">
    <property type="entry name" value="TRANSPORT PERMEASE PROTEIN"/>
    <property type="match status" value="1"/>
</dbReference>
<dbReference type="NCBIfam" id="TIGR03057">
    <property type="entry name" value="xxxLxxG_by_4"/>
    <property type="match status" value="6"/>
</dbReference>
<reference evidence="7 8" key="1">
    <citation type="submission" date="2018-02" db="EMBL/GenBank/DDBJ databases">
        <authorList>
            <person name="Cohen D.B."/>
            <person name="Kent A.D."/>
        </authorList>
    </citation>
    <scope>NUCLEOTIDE SEQUENCE [LARGE SCALE GENOMIC DNA]</scope>
    <source>
        <strain evidence="7">1</strain>
    </source>
</reference>
<feature type="transmembrane region" description="Helical" evidence="5">
    <location>
        <begin position="515"/>
        <end position="537"/>
    </location>
</feature>
<proteinExistence type="predicted"/>
<evidence type="ECO:0000256" key="4">
    <source>
        <dbReference type="ARBA" id="ARBA00023136"/>
    </source>
</evidence>
<dbReference type="InterPro" id="IPR017500">
    <property type="entry name" value="Phage_infect_YhgE_N"/>
</dbReference>
<dbReference type="InterPro" id="IPR023908">
    <property type="entry name" value="xxxLxxG_rpt"/>
</dbReference>
<keyword evidence="8" id="KW-1185">Reference proteome</keyword>
<keyword evidence="3 5" id="KW-1133">Transmembrane helix</keyword>